<sequence>MGIIENIFGKKNLTRDSAAGFKTISECEAALQTVAAERRVAQATIHGLTGRRRDILLTDGGEAMLSEIDRAGDEARIALERADLIEPIILARLAEISDENRRAKWRELSERHVETTRKFIDAVRAALAARAAMEAVYADACQAGFMAQARTAFCDPLNRLNDDALENFVEVFERNHVPACRAGLNN</sequence>
<protein>
    <submittedName>
        <fullName evidence="1">Uncharacterized protein</fullName>
    </submittedName>
</protein>
<reference evidence="2" key="1">
    <citation type="submission" date="2017-06" db="EMBL/GenBank/DDBJ databases">
        <authorList>
            <person name="Varghese N."/>
            <person name="Submissions S."/>
        </authorList>
    </citation>
    <scope>NUCLEOTIDE SEQUENCE [LARGE SCALE GENOMIC DNA]</scope>
    <source>
        <strain evidence="2">DSM 137</strain>
    </source>
</reference>
<gene>
    <name evidence="1" type="ORF">SAMN06265338_13018</name>
</gene>
<accession>A0A212SEI2</accession>
<dbReference type="EMBL" id="FYDG01000030">
    <property type="protein sequence ID" value="SNB83820.1"/>
    <property type="molecule type" value="Genomic_DNA"/>
</dbReference>
<dbReference type="AlphaFoldDB" id="A0A212SEI2"/>
<evidence type="ECO:0000313" key="1">
    <source>
        <dbReference type="EMBL" id="SNB83820.1"/>
    </source>
</evidence>
<proteinExistence type="predicted"/>
<dbReference type="Proteomes" id="UP000198418">
    <property type="component" value="Unassembled WGS sequence"/>
</dbReference>
<evidence type="ECO:0000313" key="2">
    <source>
        <dbReference type="Proteomes" id="UP000198418"/>
    </source>
</evidence>
<dbReference type="RefSeq" id="WP_141098544.1">
    <property type="nucleotide sequence ID" value="NZ_FYDG01000030.1"/>
</dbReference>
<keyword evidence="2" id="KW-1185">Reference proteome</keyword>
<organism evidence="1 2">
    <name type="scientific">Rhodoblastus acidophilus</name>
    <name type="common">Rhodopseudomonas acidophila</name>
    <dbReference type="NCBI Taxonomy" id="1074"/>
    <lineage>
        <taxon>Bacteria</taxon>
        <taxon>Pseudomonadati</taxon>
        <taxon>Pseudomonadota</taxon>
        <taxon>Alphaproteobacteria</taxon>
        <taxon>Hyphomicrobiales</taxon>
        <taxon>Rhodoblastaceae</taxon>
        <taxon>Rhodoblastus</taxon>
    </lineage>
</organism>
<name>A0A212SEI2_RHOAC</name>